<dbReference type="SUPFAM" id="SSF52047">
    <property type="entry name" value="RNI-like"/>
    <property type="match status" value="1"/>
</dbReference>
<evidence type="ECO:0000313" key="2">
    <source>
        <dbReference type="EMBL" id="KAJ1683609.1"/>
    </source>
</evidence>
<dbReference type="Proteomes" id="UP001151287">
    <property type="component" value="Unassembled WGS sequence"/>
</dbReference>
<dbReference type="InterPro" id="IPR001810">
    <property type="entry name" value="F-box_dom"/>
</dbReference>
<dbReference type="InterPro" id="IPR032675">
    <property type="entry name" value="LRR_dom_sf"/>
</dbReference>
<dbReference type="SUPFAM" id="SSF81383">
    <property type="entry name" value="F-box domain"/>
    <property type="match status" value="1"/>
</dbReference>
<dbReference type="EMBL" id="JAMQYH010000157">
    <property type="protein sequence ID" value="KAJ1683609.1"/>
    <property type="molecule type" value="Genomic_DNA"/>
</dbReference>
<dbReference type="PANTHER" id="PTHR32141">
    <property type="match status" value="1"/>
</dbReference>
<dbReference type="Pfam" id="PF24758">
    <property type="entry name" value="LRR_At5g56370"/>
    <property type="match status" value="1"/>
</dbReference>
<dbReference type="Gene3D" id="3.80.10.10">
    <property type="entry name" value="Ribonuclease Inhibitor"/>
    <property type="match status" value="2"/>
</dbReference>
<dbReference type="AlphaFoldDB" id="A0A9P9Z778"/>
<evidence type="ECO:0000259" key="1">
    <source>
        <dbReference type="PROSITE" id="PS50181"/>
    </source>
</evidence>
<accession>A0A9P9Z778</accession>
<dbReference type="InterPro" id="IPR055302">
    <property type="entry name" value="F-box_dom-containing"/>
</dbReference>
<dbReference type="InterPro" id="IPR036047">
    <property type="entry name" value="F-box-like_dom_sf"/>
</dbReference>
<feature type="domain" description="F-box" evidence="1">
    <location>
        <begin position="13"/>
        <end position="74"/>
    </location>
</feature>
<gene>
    <name evidence="2" type="ORF">LUZ63_021169</name>
</gene>
<evidence type="ECO:0000313" key="3">
    <source>
        <dbReference type="Proteomes" id="UP001151287"/>
    </source>
</evidence>
<dbReference type="CDD" id="cd22160">
    <property type="entry name" value="F-box_AtFBL13-like"/>
    <property type="match status" value="1"/>
</dbReference>
<organism evidence="2 3">
    <name type="scientific">Rhynchospora breviuscula</name>
    <dbReference type="NCBI Taxonomy" id="2022672"/>
    <lineage>
        <taxon>Eukaryota</taxon>
        <taxon>Viridiplantae</taxon>
        <taxon>Streptophyta</taxon>
        <taxon>Embryophyta</taxon>
        <taxon>Tracheophyta</taxon>
        <taxon>Spermatophyta</taxon>
        <taxon>Magnoliopsida</taxon>
        <taxon>Liliopsida</taxon>
        <taxon>Poales</taxon>
        <taxon>Cyperaceae</taxon>
        <taxon>Cyperoideae</taxon>
        <taxon>Rhynchosporeae</taxon>
        <taxon>Rhynchospora</taxon>
    </lineage>
</organism>
<dbReference type="OrthoDB" id="584579at2759"/>
<dbReference type="PROSITE" id="PS50181">
    <property type="entry name" value="FBOX"/>
    <property type="match status" value="1"/>
</dbReference>
<name>A0A9P9Z778_9POAL</name>
<comment type="caution">
    <text evidence="2">The sequence shown here is derived from an EMBL/GenBank/DDBJ whole genome shotgun (WGS) entry which is preliminary data.</text>
</comment>
<dbReference type="InterPro" id="IPR055411">
    <property type="entry name" value="LRR_FXL15/At3g58940/PEG3-like"/>
</dbReference>
<keyword evidence="3" id="KW-1185">Reference proteome</keyword>
<dbReference type="PANTHER" id="PTHR32141:SF179">
    <property type="entry name" value="F-BOX DOMAIN-CONTAINING PROTEIN"/>
    <property type="match status" value="1"/>
</dbReference>
<sequence>MSSPKRSKATEAADFISALPDEILHSILSLLPAKDAACTSVLSSHWRHVWKEAPLNLDDASIEPDQVTLVFNKLEWSRKAVSKIILDSHHHQGPIEALRLSRFNRPPLHPAMDPIVQSAAKRGLRELTLSSEIHPCQNRYRLPLPLLRCKSLHYLSLCGCQFSRVMPMPPSVFPNLKELRLTAVTLHNDSLQLLLSSCRSLQTLHFCTFEALHLISISSPSLRKLVWNHSMAPELIIKDVPNLESLMLGECATSFCPVVKVLDAPKLQQLGFICAYFGALQLGRTVFDSQIELSIPKIEASPCRMKMLSSVKMLAIKMELDFDDTIPDLLSCFPCLETLDILKEESSDEYDSDSDICDEKDSLSCLDHLKTVTMKGFCGDQSDVELLRFLVVCGKALRRITLLCSESITEKFVEMKRQELCIEKRASSDLELIFLSDTESNNHLWAWNEFHHSSLHSMMES</sequence>
<dbReference type="Pfam" id="PF00646">
    <property type="entry name" value="F-box"/>
    <property type="match status" value="1"/>
</dbReference>
<protein>
    <recommendedName>
        <fullName evidence="1">F-box domain-containing protein</fullName>
    </recommendedName>
</protein>
<dbReference type="Gene3D" id="1.20.1280.50">
    <property type="match status" value="1"/>
</dbReference>
<reference evidence="2" key="1">
    <citation type="journal article" date="2022" name="Cell">
        <title>Repeat-based holocentromeres influence genome architecture and karyotype evolution.</title>
        <authorList>
            <person name="Hofstatter P.G."/>
            <person name="Thangavel G."/>
            <person name="Lux T."/>
            <person name="Neumann P."/>
            <person name="Vondrak T."/>
            <person name="Novak P."/>
            <person name="Zhang M."/>
            <person name="Costa L."/>
            <person name="Castellani M."/>
            <person name="Scott A."/>
            <person name="Toegelov H."/>
            <person name="Fuchs J."/>
            <person name="Mata-Sucre Y."/>
            <person name="Dias Y."/>
            <person name="Vanzela A.L.L."/>
            <person name="Huettel B."/>
            <person name="Almeida C.C.S."/>
            <person name="Simkova H."/>
            <person name="Souza G."/>
            <person name="Pedrosa-Harand A."/>
            <person name="Macas J."/>
            <person name="Mayer K.F.X."/>
            <person name="Houben A."/>
            <person name="Marques A."/>
        </authorList>
    </citation>
    <scope>NUCLEOTIDE SEQUENCE</scope>
    <source>
        <strain evidence="2">RhyBre1mFocal</strain>
    </source>
</reference>
<dbReference type="InterPro" id="IPR053781">
    <property type="entry name" value="F-box_AtFBL13-like"/>
</dbReference>
<proteinExistence type="predicted"/>